<feature type="transmembrane region" description="Helical" evidence="1">
    <location>
        <begin position="255"/>
        <end position="278"/>
    </location>
</feature>
<feature type="transmembrane region" description="Helical" evidence="1">
    <location>
        <begin position="133"/>
        <end position="150"/>
    </location>
</feature>
<keyword evidence="1" id="KW-0472">Membrane</keyword>
<sequence length="317" mass="33814">MSALKVIQVPAAFNTAGLNIVWILVGLIAIYAGIKNLLDEENPSRIGTAIFWCSFGIVTALGTWLPAKVSGVLVIIMCLPPIFKKVKVGKTNAPEKAHTEAQFKKIGMKIFVPAFCVAVFSLAFSLFSNMSSMIAITLGVLVAIIFLVAYDSKENKPQVFLKDSERFLSLTGPLSMLPQLLGCLGGVFTAAGVGEVIAQIVEKVVPKGNVNIGIIVYAVGMVLFTMIMGNAFAAITVMTVGIGAPFVLAYGANPVVIGMIALTCGYCGTLMTPMAANFNIVPVAILNMKDRWGVIKNQVLVGLIMLVFQICYMIVLK</sequence>
<feature type="transmembrane region" description="Helical" evidence="1">
    <location>
        <begin position="298"/>
        <end position="316"/>
    </location>
</feature>
<name>A0A174LXP6_9FIRM</name>
<proteinExistence type="predicted"/>
<comment type="caution">
    <text evidence="2">The sequence shown here is derived from an EMBL/GenBank/DDBJ whole genome shotgun (WGS) entry which is preliminary data.</text>
</comment>
<feature type="transmembrane region" description="Helical" evidence="1">
    <location>
        <begin position="214"/>
        <end position="243"/>
    </location>
</feature>
<dbReference type="RefSeq" id="WP_022462495.1">
    <property type="nucleotide sequence ID" value="NZ_JAAITZ010000001.1"/>
</dbReference>
<organism evidence="2 3">
    <name type="scientific">Fusicatenibacter saccharivorans</name>
    <dbReference type="NCBI Taxonomy" id="1150298"/>
    <lineage>
        <taxon>Bacteria</taxon>
        <taxon>Bacillati</taxon>
        <taxon>Bacillota</taxon>
        <taxon>Clostridia</taxon>
        <taxon>Lachnospirales</taxon>
        <taxon>Lachnospiraceae</taxon>
        <taxon>Fusicatenibacter</taxon>
    </lineage>
</organism>
<feature type="transmembrane region" description="Helical" evidence="1">
    <location>
        <begin position="12"/>
        <end position="34"/>
    </location>
</feature>
<keyword evidence="1" id="KW-1133">Transmembrane helix</keyword>
<feature type="transmembrane region" description="Helical" evidence="1">
    <location>
        <begin position="106"/>
        <end position="127"/>
    </location>
</feature>
<dbReference type="AlphaFoldDB" id="A0A174LXP6"/>
<dbReference type="EMBL" id="JAFHBD010000069">
    <property type="protein sequence ID" value="MBN2954757.1"/>
    <property type="molecule type" value="Genomic_DNA"/>
</dbReference>
<accession>A0A174LXP6</accession>
<dbReference type="Proteomes" id="UP000737612">
    <property type="component" value="Unassembled WGS sequence"/>
</dbReference>
<gene>
    <name evidence="2" type="ORF">JTJ23_14480</name>
</gene>
<dbReference type="Pfam" id="PF06166">
    <property type="entry name" value="DUF979"/>
    <property type="match status" value="1"/>
</dbReference>
<evidence type="ECO:0000313" key="2">
    <source>
        <dbReference type="EMBL" id="MBN2954757.1"/>
    </source>
</evidence>
<protein>
    <submittedName>
        <fullName evidence="2">DUF979 domain-containing protein</fullName>
    </submittedName>
</protein>
<dbReference type="OrthoDB" id="1689651at2"/>
<reference evidence="2" key="1">
    <citation type="submission" date="2021-02" db="EMBL/GenBank/DDBJ databases">
        <title>Metagenome-assembled genomes from human diarrheal sample B26.</title>
        <authorList>
            <person name="Ateba T.P."/>
            <person name="Alayande K.A."/>
            <person name="Mwanza M."/>
        </authorList>
    </citation>
    <scope>NUCLEOTIDE SEQUENCE</scope>
    <source>
        <strain evidence="2">06WH</strain>
    </source>
</reference>
<feature type="transmembrane region" description="Helical" evidence="1">
    <location>
        <begin position="70"/>
        <end position="86"/>
    </location>
</feature>
<evidence type="ECO:0000313" key="3">
    <source>
        <dbReference type="Proteomes" id="UP000737612"/>
    </source>
</evidence>
<dbReference type="InterPro" id="IPR009323">
    <property type="entry name" value="DUF979"/>
</dbReference>
<evidence type="ECO:0000256" key="1">
    <source>
        <dbReference type="SAM" id="Phobius"/>
    </source>
</evidence>
<keyword evidence="1" id="KW-0812">Transmembrane</keyword>